<reference evidence="1" key="1">
    <citation type="submission" date="2019-10" db="EMBL/GenBank/DDBJ databases">
        <authorList>
            <person name="Soares A.E.R."/>
            <person name="Aleixo A."/>
            <person name="Schneider P."/>
            <person name="Miyaki C.Y."/>
            <person name="Schneider M.P."/>
            <person name="Mello C."/>
            <person name="Vasconcelos A.T.R."/>
        </authorList>
    </citation>
    <scope>NUCLEOTIDE SEQUENCE</scope>
    <source>
        <tissue evidence="1">Muscle</tissue>
    </source>
</reference>
<evidence type="ECO:0000313" key="1">
    <source>
        <dbReference type="EMBL" id="KAJ7424273.1"/>
    </source>
</evidence>
<comment type="caution">
    <text evidence="1">The sequence shown here is derived from an EMBL/GenBank/DDBJ whole genome shotgun (WGS) entry which is preliminary data.</text>
</comment>
<name>A0ABQ9DRG9_9PASS</name>
<dbReference type="EMBL" id="WHWB01032720">
    <property type="protein sequence ID" value="KAJ7424273.1"/>
    <property type="molecule type" value="Genomic_DNA"/>
</dbReference>
<protein>
    <submittedName>
        <fullName evidence="1">Uncharacterized protein</fullName>
    </submittedName>
</protein>
<evidence type="ECO:0000313" key="2">
    <source>
        <dbReference type="Proteomes" id="UP001145742"/>
    </source>
</evidence>
<sequence length="92" mass="10758">MKSWVASKECDKKVNGCGSGPQLCFCETHLEHCIRFRGSQNKKDVDLLDQVQRRAMEMIRGLEHLYCEDRLRELKLLSLEKRRFQGDLIAAF</sequence>
<accession>A0ABQ9DRG9</accession>
<proteinExistence type="predicted"/>
<organism evidence="1 2">
    <name type="scientific">Willisornis vidua</name>
    <name type="common">Xingu scale-backed antbird</name>
    <dbReference type="NCBI Taxonomy" id="1566151"/>
    <lineage>
        <taxon>Eukaryota</taxon>
        <taxon>Metazoa</taxon>
        <taxon>Chordata</taxon>
        <taxon>Craniata</taxon>
        <taxon>Vertebrata</taxon>
        <taxon>Euteleostomi</taxon>
        <taxon>Archelosauria</taxon>
        <taxon>Archosauria</taxon>
        <taxon>Dinosauria</taxon>
        <taxon>Saurischia</taxon>
        <taxon>Theropoda</taxon>
        <taxon>Coelurosauria</taxon>
        <taxon>Aves</taxon>
        <taxon>Neognathae</taxon>
        <taxon>Neoaves</taxon>
        <taxon>Telluraves</taxon>
        <taxon>Australaves</taxon>
        <taxon>Passeriformes</taxon>
        <taxon>Thamnophilidae</taxon>
        <taxon>Willisornis</taxon>
    </lineage>
</organism>
<gene>
    <name evidence="1" type="ORF">WISP_29289</name>
</gene>
<keyword evidence="2" id="KW-1185">Reference proteome</keyword>
<dbReference type="Proteomes" id="UP001145742">
    <property type="component" value="Unassembled WGS sequence"/>
</dbReference>